<evidence type="ECO:0000256" key="13">
    <source>
        <dbReference type="ARBA" id="ARBA00048390"/>
    </source>
</evidence>
<keyword evidence="8 14" id="KW-0479">Metal-binding</keyword>
<dbReference type="GO" id="GO:0070818">
    <property type="term" value="F:protoporphyrinogen oxidase activity"/>
    <property type="evidence" value="ECO:0007669"/>
    <property type="project" value="UniProtKB-UniRule"/>
</dbReference>
<dbReference type="GO" id="GO:0006782">
    <property type="term" value="P:protoporphyrinogen IX biosynthetic process"/>
    <property type="evidence" value="ECO:0007669"/>
    <property type="project" value="UniProtKB-UniRule"/>
</dbReference>
<comment type="function">
    <text evidence="14">Catalyzes the oxidation of protoporphyrinogen IX to protoporphyrin IX.</text>
</comment>
<dbReference type="GO" id="GO:0005886">
    <property type="term" value="C:plasma membrane"/>
    <property type="evidence" value="ECO:0007669"/>
    <property type="project" value="UniProtKB-SubCell"/>
</dbReference>
<evidence type="ECO:0000256" key="8">
    <source>
        <dbReference type="ARBA" id="ARBA00022723"/>
    </source>
</evidence>
<keyword evidence="10" id="KW-0560">Oxidoreductase</keyword>
<comment type="subcellular location">
    <subcellularLocation>
        <location evidence="1">Cell membrane</location>
        <topology evidence="1">Multi-pass membrane protein</topology>
    </subcellularLocation>
</comment>
<evidence type="ECO:0000256" key="5">
    <source>
        <dbReference type="ARBA" id="ARBA00022475"/>
    </source>
</evidence>
<evidence type="ECO:0000256" key="7">
    <source>
        <dbReference type="ARBA" id="ARBA00022692"/>
    </source>
</evidence>
<evidence type="ECO:0000313" key="17">
    <source>
        <dbReference type="Proteomes" id="UP000069935"/>
    </source>
</evidence>
<accession>A0AAC8VXN2</accession>
<evidence type="ECO:0000256" key="11">
    <source>
        <dbReference type="ARBA" id="ARBA00023004"/>
    </source>
</evidence>
<evidence type="ECO:0000256" key="6">
    <source>
        <dbReference type="ARBA" id="ARBA00022617"/>
    </source>
</evidence>
<comment type="similarity">
    <text evidence="3 14">Belongs to the HemJ family.</text>
</comment>
<dbReference type="GO" id="GO:0046872">
    <property type="term" value="F:metal ion binding"/>
    <property type="evidence" value="ECO:0007669"/>
    <property type="project" value="UniProtKB-UniRule"/>
</dbReference>
<keyword evidence="5 14" id="KW-1003">Cell membrane</keyword>
<keyword evidence="12 14" id="KW-0472">Membrane</keyword>
<dbReference type="RefSeq" id="WP_045580246.1">
    <property type="nucleotide sequence ID" value="NZ_CP012401.1"/>
</dbReference>
<evidence type="ECO:0000256" key="15">
    <source>
        <dbReference type="SAM" id="Phobius"/>
    </source>
</evidence>
<protein>
    <recommendedName>
        <fullName evidence="4 14">Protoporphyrinogen IX oxidase</fullName>
        <ecNumber evidence="14">1.3.99.-</ecNumber>
    </recommendedName>
</protein>
<feature type="transmembrane region" description="Helical" evidence="15">
    <location>
        <begin position="12"/>
        <end position="33"/>
    </location>
</feature>
<sequence>MTYLWLKALHIISVMVWIGGMFVAAVAVTTLSASKPLSDAPGRADILDAVRRWDRRATSPAMALAWLFGVAVAMQGGWFGSPWLMMKLVFVVALSGLHGMLSGLLRNLGRTDRPAPMSGYLPPAIIAAIVVIVLLVVLKPY</sequence>
<evidence type="ECO:0000256" key="1">
    <source>
        <dbReference type="ARBA" id="ARBA00004651"/>
    </source>
</evidence>
<dbReference type="EC" id="1.3.99.-" evidence="14"/>
<dbReference type="PANTHER" id="PTHR40255">
    <property type="entry name" value="UPF0093 MEMBRANE PROTEIN SLR1790"/>
    <property type="match status" value="1"/>
</dbReference>
<evidence type="ECO:0000256" key="3">
    <source>
        <dbReference type="ARBA" id="ARBA00006501"/>
    </source>
</evidence>
<dbReference type="PANTHER" id="PTHR40255:SF1">
    <property type="entry name" value="PROTOPORPHYRINOGEN IX OXIDASE"/>
    <property type="match status" value="1"/>
</dbReference>
<reference evidence="16 17" key="2">
    <citation type="journal article" date="2016" name="Genome Announc.">
        <title>Complete Genome Sequence of a Strain of Azospirillum thiophilum Isolated from a Sulfide Spring.</title>
        <authorList>
            <person name="Fomenkov A."/>
            <person name="Vincze T."/>
            <person name="Grabovich M."/>
            <person name="Anton B.P."/>
            <person name="Dubinina G."/>
            <person name="Orlova M."/>
            <person name="Belousova E."/>
            <person name="Roberts R.J."/>
        </authorList>
    </citation>
    <scope>NUCLEOTIDE SEQUENCE [LARGE SCALE GENOMIC DNA]</scope>
    <source>
        <strain evidence="16 17">BV-S</strain>
    </source>
</reference>
<name>A0AAC8VXN2_9PROT</name>
<dbReference type="Pfam" id="PF03653">
    <property type="entry name" value="UPF0093"/>
    <property type="match status" value="1"/>
</dbReference>
<comment type="pathway">
    <text evidence="2 14">Porphyrin-containing compound metabolism; protoporphyrin-IX biosynthesis; protoporphyrin-IX from protoporphyrinogen-IX: step 1/1.</text>
</comment>
<comment type="cofactor">
    <cofactor evidence="14">
        <name>heme b</name>
        <dbReference type="ChEBI" id="CHEBI:60344"/>
    </cofactor>
    <text evidence="14">Binds 1 heme b (iron(II)-protoporphyrin IX) group per subunit.</text>
</comment>
<evidence type="ECO:0000313" key="16">
    <source>
        <dbReference type="EMBL" id="ALG71399.1"/>
    </source>
</evidence>
<dbReference type="Proteomes" id="UP000069935">
    <property type="component" value="Chromosome 1"/>
</dbReference>
<feature type="transmembrane region" description="Helical" evidence="15">
    <location>
        <begin position="117"/>
        <end position="138"/>
    </location>
</feature>
<keyword evidence="11 14" id="KW-0408">Iron</keyword>
<comment type="catalytic activity">
    <reaction evidence="13 14">
        <text>protoporphyrinogen IX + 3 A = protoporphyrin IX + 3 AH2</text>
        <dbReference type="Rhea" id="RHEA:62000"/>
        <dbReference type="ChEBI" id="CHEBI:13193"/>
        <dbReference type="ChEBI" id="CHEBI:17499"/>
        <dbReference type="ChEBI" id="CHEBI:57306"/>
        <dbReference type="ChEBI" id="CHEBI:57307"/>
    </reaction>
</comment>
<keyword evidence="9 15" id="KW-1133">Transmembrane helix</keyword>
<feature type="transmembrane region" description="Helical" evidence="15">
    <location>
        <begin position="61"/>
        <end position="78"/>
    </location>
</feature>
<reference evidence="17" key="1">
    <citation type="submission" date="2015-08" db="EMBL/GenBank/DDBJ databases">
        <title>Complete Genome Sequence of Azospirillum thiophilum BV-S.</title>
        <authorList>
            <person name="Fomenkov A."/>
            <person name="Vincze T."/>
            <person name="Grabovich M."/>
            <person name="Dubinina G."/>
            <person name="Orlova M."/>
            <person name="Belousova E."/>
            <person name="Roberts R.J."/>
        </authorList>
    </citation>
    <scope>NUCLEOTIDE SEQUENCE [LARGE SCALE GENOMIC DNA]</scope>
    <source>
        <strain evidence="17">BV-S</strain>
    </source>
</reference>
<feature type="transmembrane region" description="Helical" evidence="15">
    <location>
        <begin position="84"/>
        <end position="105"/>
    </location>
</feature>
<evidence type="ECO:0000256" key="4">
    <source>
        <dbReference type="ARBA" id="ARBA00017504"/>
    </source>
</evidence>
<keyword evidence="17" id="KW-1185">Reference proteome</keyword>
<gene>
    <name evidence="16" type="ORF">AL072_11300</name>
</gene>
<dbReference type="KEGG" id="ati:AL072_11300"/>
<evidence type="ECO:0000256" key="14">
    <source>
        <dbReference type="PIRNR" id="PIRNR004638"/>
    </source>
</evidence>
<evidence type="ECO:0000256" key="9">
    <source>
        <dbReference type="ARBA" id="ARBA00022989"/>
    </source>
</evidence>
<evidence type="ECO:0000256" key="10">
    <source>
        <dbReference type="ARBA" id="ARBA00023002"/>
    </source>
</evidence>
<dbReference type="InterPro" id="IPR005265">
    <property type="entry name" value="HemJ-like"/>
</dbReference>
<dbReference type="AlphaFoldDB" id="A0AAC8VXN2"/>
<dbReference type="EMBL" id="CP012401">
    <property type="protein sequence ID" value="ALG71399.1"/>
    <property type="molecule type" value="Genomic_DNA"/>
</dbReference>
<evidence type="ECO:0000256" key="2">
    <source>
        <dbReference type="ARBA" id="ARBA00005073"/>
    </source>
</evidence>
<keyword evidence="7 15" id="KW-0812">Transmembrane</keyword>
<dbReference type="PIRSF" id="PIRSF004638">
    <property type="entry name" value="UCP004638"/>
    <property type="match status" value="1"/>
</dbReference>
<keyword evidence="6 14" id="KW-0349">Heme</keyword>
<evidence type="ECO:0000256" key="12">
    <source>
        <dbReference type="ARBA" id="ARBA00023136"/>
    </source>
</evidence>
<organism evidence="16 17">
    <name type="scientific">Azospirillum thiophilum</name>
    <dbReference type="NCBI Taxonomy" id="528244"/>
    <lineage>
        <taxon>Bacteria</taxon>
        <taxon>Pseudomonadati</taxon>
        <taxon>Pseudomonadota</taxon>
        <taxon>Alphaproteobacteria</taxon>
        <taxon>Rhodospirillales</taxon>
        <taxon>Azospirillaceae</taxon>
        <taxon>Azospirillum</taxon>
    </lineage>
</organism>
<proteinExistence type="inferred from homology"/>